<proteinExistence type="predicted"/>
<dbReference type="Proteomes" id="UP001630303">
    <property type="component" value="Unassembled WGS sequence"/>
</dbReference>
<protein>
    <submittedName>
        <fullName evidence="1">Uncharacterized protein</fullName>
    </submittedName>
</protein>
<accession>A0ABW9GFV9</accession>
<keyword evidence="2" id="KW-1185">Reference proteome</keyword>
<comment type="caution">
    <text evidence="1">The sequence shown here is derived from an EMBL/GenBank/DDBJ whole genome shotgun (WGS) entry which is preliminary data.</text>
</comment>
<name>A0ABW9GFV9_9MICO</name>
<organism evidence="1 2">
    <name type="scientific">Microbacterium mcarthurae</name>
    <dbReference type="NCBI Taxonomy" id="3035918"/>
    <lineage>
        <taxon>Bacteria</taxon>
        <taxon>Bacillati</taxon>
        <taxon>Actinomycetota</taxon>
        <taxon>Actinomycetes</taxon>
        <taxon>Micrococcales</taxon>
        <taxon>Microbacteriaceae</taxon>
        <taxon>Microbacterium</taxon>
    </lineage>
</organism>
<gene>
    <name evidence="1" type="ORF">P5G46_07725</name>
</gene>
<dbReference type="EMBL" id="JAROCE010000002">
    <property type="protein sequence ID" value="MFM2720389.1"/>
    <property type="molecule type" value="Genomic_DNA"/>
</dbReference>
<dbReference type="RefSeq" id="WP_408905398.1">
    <property type="nucleotide sequence ID" value="NZ_JAROCE010000002.1"/>
</dbReference>
<sequence length="282" mass="30931">MDIFQKIVTPGRLRLWTQGDDLLTGFVARQADTAWARTPSDLLEAHGYAASDPLFAGSTFVDILRFPSAESLSFIPATGEGGAGFVEPAPFTGTGFAPTAKGIVPLWWVEPTRVPPGSELWRIHVDGREEFLSVYANVASGWQPGQGQALPSDVCGRFVRWNGEAVLADQLENGRVVLASYTRSKDAKLTERGLWARVVEASEVEQPYTLRLTARFGDLPFQIVRRWHDGTRAVARLVYLGRDATLAERAGLERTDAGVYEVTAALDELMDVRGEELVPSRA</sequence>
<reference evidence="1 2" key="1">
    <citation type="submission" date="2023-03" db="EMBL/GenBank/DDBJ databases">
        <title>MT1 and MT2 Draft Genomes of Novel Species.</title>
        <authorList>
            <person name="Venkateswaran K."/>
        </authorList>
    </citation>
    <scope>NUCLEOTIDE SEQUENCE [LARGE SCALE GENOMIC DNA]</scope>
    <source>
        <strain evidence="1 2">IF8SW-P5</strain>
    </source>
</reference>
<evidence type="ECO:0000313" key="2">
    <source>
        <dbReference type="Proteomes" id="UP001630303"/>
    </source>
</evidence>
<evidence type="ECO:0000313" key="1">
    <source>
        <dbReference type="EMBL" id="MFM2720389.1"/>
    </source>
</evidence>